<dbReference type="GO" id="GO:0045893">
    <property type="term" value="P:positive regulation of DNA-templated transcription"/>
    <property type="evidence" value="ECO:0007669"/>
    <property type="project" value="UniProtKB-ARBA"/>
</dbReference>
<dbReference type="PRINTS" id="PR00038">
    <property type="entry name" value="HTHLUXR"/>
</dbReference>
<dbReference type="PROSITE" id="PS50043">
    <property type="entry name" value="HTH_LUXR_2"/>
    <property type="match status" value="1"/>
</dbReference>
<dbReference type="GO" id="GO:0003677">
    <property type="term" value="F:DNA binding"/>
    <property type="evidence" value="ECO:0007669"/>
    <property type="project" value="UniProtKB-KW"/>
</dbReference>
<dbReference type="Gene3D" id="1.10.10.10">
    <property type="entry name" value="Winged helix-like DNA-binding domain superfamily/Winged helix DNA-binding domain"/>
    <property type="match status" value="1"/>
</dbReference>
<accession>A0A0F6B2T2</accession>
<dbReference type="InterPro" id="IPR036388">
    <property type="entry name" value="WH-like_DNA-bd_sf"/>
</dbReference>
<proteinExistence type="predicted"/>
<keyword evidence="3" id="KW-0010">Activator</keyword>
<reference evidence="6 7" key="1">
    <citation type="journal article" date="2010" name="J. Bacteriol.">
        <title>Short-term signatures of evolutionary change in the Salmonella enterica serovar typhimurium 14028 genome.</title>
        <authorList>
            <person name="Jarvik T."/>
            <person name="Smillie C."/>
            <person name="Groisman E.A."/>
            <person name="Ochman H."/>
        </authorList>
    </citation>
    <scope>NUCLEOTIDE SEQUENCE [LARGE SCALE GENOMIC DNA]</scope>
    <source>
        <strain evidence="7">14028s / SGSC 2262</strain>
    </source>
</reference>
<dbReference type="InterPro" id="IPR036693">
    <property type="entry name" value="TF_LuxR_autoind-bd_dom_sf"/>
</dbReference>
<dbReference type="PANTHER" id="PTHR44688:SF16">
    <property type="entry name" value="DNA-BINDING TRANSCRIPTIONAL ACTIVATOR DEVR_DOSR"/>
    <property type="match status" value="1"/>
</dbReference>
<dbReference type="PATRIC" id="fig|588858.6.peg.2214"/>
<dbReference type="RefSeq" id="WP_001157166.1">
    <property type="nucleotide sequence ID" value="NC_016856.1"/>
</dbReference>
<keyword evidence="7" id="KW-1185">Reference proteome</keyword>
<dbReference type="Gene3D" id="3.30.450.80">
    <property type="entry name" value="Transcription factor LuxR-like, autoinducer-binding domain"/>
    <property type="match status" value="1"/>
</dbReference>
<dbReference type="SUPFAM" id="SSF75516">
    <property type="entry name" value="Pheromone-binding domain of LuxR-like quorum-sensing transcription factors"/>
    <property type="match status" value="1"/>
</dbReference>
<evidence type="ECO:0000256" key="1">
    <source>
        <dbReference type="ARBA" id="ARBA00023015"/>
    </source>
</evidence>
<evidence type="ECO:0000259" key="5">
    <source>
        <dbReference type="PROSITE" id="PS50043"/>
    </source>
</evidence>
<dbReference type="InterPro" id="IPR005143">
    <property type="entry name" value="TF_LuxR_autoind-bd_dom"/>
</dbReference>
<name>A0A0F6B2T2_SALT1</name>
<dbReference type="BioCyc" id="SENT588858:STM14_RS10660-MONOMER"/>
<dbReference type="PANTHER" id="PTHR44688">
    <property type="entry name" value="DNA-BINDING TRANSCRIPTIONAL ACTIVATOR DEVR_DOSR"/>
    <property type="match status" value="1"/>
</dbReference>
<dbReference type="SMART" id="SM00421">
    <property type="entry name" value="HTH_LUXR"/>
    <property type="match status" value="1"/>
</dbReference>
<dbReference type="KEGG" id="seo:STM14_2368"/>
<gene>
    <name evidence="6" type="primary">sdiA</name>
    <name evidence="6" type="ordered locus">STM14_2368</name>
</gene>
<dbReference type="Proteomes" id="UP000002695">
    <property type="component" value="Chromosome"/>
</dbReference>
<dbReference type="CDD" id="cd06170">
    <property type="entry name" value="LuxR_C_like"/>
    <property type="match status" value="1"/>
</dbReference>
<evidence type="ECO:0000313" key="6">
    <source>
        <dbReference type="EMBL" id="ACY88821.1"/>
    </source>
</evidence>
<feature type="domain" description="HTH luxR-type" evidence="5">
    <location>
        <begin position="173"/>
        <end position="238"/>
    </location>
</feature>
<evidence type="ECO:0000313" key="7">
    <source>
        <dbReference type="Proteomes" id="UP000002695"/>
    </source>
</evidence>
<dbReference type="InterPro" id="IPR000792">
    <property type="entry name" value="Tscrpt_reg_LuxR_C"/>
</dbReference>
<dbReference type="AlphaFoldDB" id="A0A0F6B2T2"/>
<evidence type="ECO:0000256" key="2">
    <source>
        <dbReference type="ARBA" id="ARBA00023125"/>
    </source>
</evidence>
<evidence type="ECO:0000256" key="3">
    <source>
        <dbReference type="ARBA" id="ARBA00023159"/>
    </source>
</evidence>
<dbReference type="SMR" id="A0A0F6B2T2"/>
<keyword evidence="1" id="KW-0805">Transcription regulation</keyword>
<dbReference type="Pfam" id="PF00196">
    <property type="entry name" value="GerE"/>
    <property type="match status" value="1"/>
</dbReference>
<dbReference type="PROSITE" id="PS00622">
    <property type="entry name" value="HTH_LUXR_1"/>
    <property type="match status" value="1"/>
</dbReference>
<dbReference type="FunFam" id="1.10.10.10:FF:000297">
    <property type="entry name" value="DNA-binding transcriptional activator SdiA"/>
    <property type="match status" value="1"/>
</dbReference>
<keyword evidence="4" id="KW-0804">Transcription</keyword>
<dbReference type="NCBIfam" id="NF007561">
    <property type="entry name" value="PRK10188.1"/>
    <property type="match status" value="1"/>
</dbReference>
<evidence type="ECO:0000256" key="4">
    <source>
        <dbReference type="ARBA" id="ARBA00023163"/>
    </source>
</evidence>
<dbReference type="HOGENOM" id="CLU_072786_7_1_6"/>
<protein>
    <submittedName>
        <fullName evidence="6">DNA-binding transcriptional activator SdiA</fullName>
    </submittedName>
</protein>
<dbReference type="Pfam" id="PF03472">
    <property type="entry name" value="Autoind_bind"/>
    <property type="match status" value="1"/>
</dbReference>
<dbReference type="SUPFAM" id="SSF46894">
    <property type="entry name" value="C-terminal effector domain of the bipartite response regulators"/>
    <property type="match status" value="1"/>
</dbReference>
<dbReference type="InterPro" id="IPR016032">
    <property type="entry name" value="Sig_transdc_resp-reg_C-effctor"/>
</dbReference>
<sequence>MQENDFFTWRRAMLLRFQEMAAAEDVYTELQYQTQRLEFDYYALCVRHPVPFTRPKISLRTTYPPAWVTHYQSENYFAIDPVLKPENFRQGHLHWDDVLFHEAKAMWDAAQRFGLRRGVTQCVMLPNRALGFLSFSRSSLRCSSFTYDEVELRLQLLARESLSALTRFEDDMVMAPEMRFSKREKEILKWTAEGKTSSEIAIILSISENTVNFHQKNMQKKFNAPNKTQIACYAAATGLI</sequence>
<dbReference type="EMBL" id="CP001363">
    <property type="protein sequence ID" value="ACY88821.1"/>
    <property type="molecule type" value="Genomic_DNA"/>
</dbReference>
<organism evidence="6 7">
    <name type="scientific">Salmonella typhimurium (strain 14028s / SGSC 2262)</name>
    <dbReference type="NCBI Taxonomy" id="588858"/>
    <lineage>
        <taxon>Bacteria</taxon>
        <taxon>Pseudomonadati</taxon>
        <taxon>Pseudomonadota</taxon>
        <taxon>Gammaproteobacteria</taxon>
        <taxon>Enterobacterales</taxon>
        <taxon>Enterobacteriaceae</taxon>
        <taxon>Salmonella</taxon>
    </lineage>
</organism>
<keyword evidence="2 6" id="KW-0238">DNA-binding</keyword>